<dbReference type="HOGENOM" id="CLU_051898_2_0_1"/>
<dbReference type="STRING" id="5643.A0A060SLP8"/>
<comment type="function">
    <text evidence="7">May be involved in the degradation of misfolded endoplasmic reticulum (ER) luminal proteins.</text>
</comment>
<feature type="transmembrane region" description="Helical" evidence="7">
    <location>
        <begin position="135"/>
        <end position="153"/>
    </location>
</feature>
<evidence type="ECO:0000313" key="10">
    <source>
        <dbReference type="Proteomes" id="UP000029665"/>
    </source>
</evidence>
<dbReference type="GO" id="GO:0006950">
    <property type="term" value="P:response to stress"/>
    <property type="evidence" value="ECO:0007669"/>
    <property type="project" value="UniProtKB-ARBA"/>
</dbReference>
<keyword evidence="4 7" id="KW-0256">Endoplasmic reticulum</keyword>
<dbReference type="Proteomes" id="UP000029665">
    <property type="component" value="Unassembled WGS sequence"/>
</dbReference>
<dbReference type="GO" id="GO:0005789">
    <property type="term" value="C:endoplasmic reticulum membrane"/>
    <property type="evidence" value="ECO:0007669"/>
    <property type="project" value="UniProtKB-SubCell"/>
</dbReference>
<organism evidence="9 10">
    <name type="scientific">Pycnoporus cinnabarinus</name>
    <name type="common">Cinnabar-red polypore</name>
    <name type="synonym">Trametes cinnabarina</name>
    <dbReference type="NCBI Taxonomy" id="5643"/>
    <lineage>
        <taxon>Eukaryota</taxon>
        <taxon>Fungi</taxon>
        <taxon>Dikarya</taxon>
        <taxon>Basidiomycota</taxon>
        <taxon>Agaricomycotina</taxon>
        <taxon>Agaricomycetes</taxon>
        <taxon>Polyporales</taxon>
        <taxon>Polyporaceae</taxon>
        <taxon>Trametes</taxon>
    </lineage>
</organism>
<dbReference type="OrthoDB" id="1716531at2759"/>
<name>A0A060SLP8_PYCCI</name>
<dbReference type="InterPro" id="IPR035952">
    <property type="entry name" value="Rhomboid-like_sf"/>
</dbReference>
<dbReference type="PANTHER" id="PTHR11009">
    <property type="entry name" value="DER1-LIKE PROTEIN, DERLIN"/>
    <property type="match status" value="1"/>
</dbReference>
<dbReference type="Pfam" id="PF04511">
    <property type="entry name" value="DER1"/>
    <property type="match status" value="1"/>
</dbReference>
<sequence>MSFMDEIRKIPPVTRFLCGATLGVTLPVMLQIVSPYKAIFVKELVTRRYEVWRAFTSFFLGSSGINFIFEFVMLYRNSDELESKHYARRSADYAWQLFLAGLAILGLNIPLGTFVHTRALLLALTYVSSRLAPPGSQTSFFGLITFPLIYLPYMLVGMDLLMAGPSAAAVSISGAVVGHLWWWGVWDTGALRGWGTAPAWLRALLGQTGGGGVAGIANVGGGVHVVPPRRLREEAASTTGFGAHSWGSGRRLGD</sequence>
<protein>
    <recommendedName>
        <fullName evidence="7">Derlin</fullName>
    </recommendedName>
</protein>
<evidence type="ECO:0000256" key="3">
    <source>
        <dbReference type="ARBA" id="ARBA00022692"/>
    </source>
</evidence>
<dbReference type="SUPFAM" id="SSF144091">
    <property type="entry name" value="Rhomboid-like"/>
    <property type="match status" value="1"/>
</dbReference>
<proteinExistence type="inferred from homology"/>
<feature type="transmembrane region" description="Helical" evidence="7">
    <location>
        <begin position="93"/>
        <end position="115"/>
    </location>
</feature>
<feature type="transmembrane region" description="Helical" evidence="7">
    <location>
        <begin position="52"/>
        <end position="72"/>
    </location>
</feature>
<evidence type="ECO:0000256" key="1">
    <source>
        <dbReference type="ARBA" id="ARBA00004477"/>
    </source>
</evidence>
<comment type="subcellular location">
    <subcellularLocation>
        <location evidence="1 7">Endoplasmic reticulum membrane</location>
        <topology evidence="1 7">Multi-pass membrane protein</topology>
    </subcellularLocation>
</comment>
<keyword evidence="6 7" id="KW-0472">Membrane</keyword>
<feature type="transmembrane region" description="Helical" evidence="7">
    <location>
        <begin position="12"/>
        <end position="32"/>
    </location>
</feature>
<feature type="transmembrane region" description="Helical" evidence="7">
    <location>
        <begin position="160"/>
        <end position="182"/>
    </location>
</feature>
<accession>A0A060SLP8</accession>
<feature type="region of interest" description="Disordered" evidence="8">
    <location>
        <begin position="235"/>
        <end position="254"/>
    </location>
</feature>
<comment type="similarity">
    <text evidence="2 7">Belongs to the derlin family.</text>
</comment>
<dbReference type="InterPro" id="IPR007599">
    <property type="entry name" value="DER1"/>
</dbReference>
<keyword evidence="3 7" id="KW-0812">Transmembrane</keyword>
<comment type="caution">
    <text evidence="9">The sequence shown here is derived from an EMBL/GenBank/DDBJ whole genome shotgun (WGS) entry which is preliminary data.</text>
</comment>
<evidence type="ECO:0000256" key="8">
    <source>
        <dbReference type="SAM" id="MobiDB-lite"/>
    </source>
</evidence>
<evidence type="ECO:0000256" key="4">
    <source>
        <dbReference type="ARBA" id="ARBA00022824"/>
    </source>
</evidence>
<dbReference type="AlphaFoldDB" id="A0A060SLP8"/>
<dbReference type="EMBL" id="CCBP010000272">
    <property type="protein sequence ID" value="CDO75442.1"/>
    <property type="molecule type" value="Genomic_DNA"/>
</dbReference>
<keyword evidence="10" id="KW-1185">Reference proteome</keyword>
<reference evidence="9" key="1">
    <citation type="submission" date="2014-01" db="EMBL/GenBank/DDBJ databases">
        <title>The genome of the white-rot fungus Pycnoporus cinnabarinus: a basidiomycete model with a versatile arsenal for lignocellulosic biomass breakdown.</title>
        <authorList>
            <person name="Levasseur A."/>
            <person name="Lomascolo A."/>
            <person name="Ruiz-Duenas F.J."/>
            <person name="Uzan E."/>
            <person name="Piumi F."/>
            <person name="Kues U."/>
            <person name="Ram A.F.J."/>
            <person name="Murat C."/>
            <person name="Haon M."/>
            <person name="Benoit I."/>
            <person name="Arfi Y."/>
            <person name="Chevret D."/>
            <person name="Drula E."/>
            <person name="Kwon M.J."/>
            <person name="Gouret P."/>
            <person name="Lesage-Meessen L."/>
            <person name="Lombard V."/>
            <person name="Mariette J."/>
            <person name="Noirot C."/>
            <person name="Park J."/>
            <person name="Patyshakuliyeva A."/>
            <person name="Wieneger R.A.B."/>
            <person name="Wosten H.A.B."/>
            <person name="Martin F."/>
            <person name="Coutinho P.M."/>
            <person name="de Vries R."/>
            <person name="Martinez A.T."/>
            <person name="Klopp C."/>
            <person name="Pontarotti P."/>
            <person name="Henrissat B."/>
            <person name="Record E."/>
        </authorList>
    </citation>
    <scope>NUCLEOTIDE SEQUENCE [LARGE SCALE GENOMIC DNA]</scope>
    <source>
        <strain evidence="9">BRFM137</strain>
    </source>
</reference>
<dbReference type="OMA" id="LWRCVTS"/>
<gene>
    <name evidence="9" type="ORF">BN946_scf184693.g11</name>
</gene>
<evidence type="ECO:0000256" key="6">
    <source>
        <dbReference type="ARBA" id="ARBA00023136"/>
    </source>
</evidence>
<evidence type="ECO:0000256" key="7">
    <source>
        <dbReference type="RuleBase" id="RU363059"/>
    </source>
</evidence>
<evidence type="ECO:0000256" key="2">
    <source>
        <dbReference type="ARBA" id="ARBA00008917"/>
    </source>
</evidence>
<evidence type="ECO:0000313" key="9">
    <source>
        <dbReference type="EMBL" id="CDO75442.1"/>
    </source>
</evidence>
<evidence type="ECO:0000256" key="5">
    <source>
        <dbReference type="ARBA" id="ARBA00022989"/>
    </source>
</evidence>
<keyword evidence="5 7" id="KW-1133">Transmembrane helix</keyword>